<keyword evidence="5 8" id="KW-0457">Lysine biosynthesis</keyword>
<evidence type="ECO:0000256" key="4">
    <source>
        <dbReference type="ARBA" id="ARBA00023239"/>
    </source>
</evidence>
<comment type="cofactor">
    <cofactor evidence="1 5 7 8">
        <name>pyridoxal 5'-phosphate</name>
        <dbReference type="ChEBI" id="CHEBI:597326"/>
    </cofactor>
</comment>
<keyword evidence="3 5" id="KW-0663">Pyridoxal phosphate</keyword>
<keyword evidence="2 5" id="KW-0210">Decarboxylase</keyword>
<evidence type="ECO:0000313" key="12">
    <source>
        <dbReference type="Proteomes" id="UP000240811"/>
    </source>
</evidence>
<feature type="binding site" evidence="5">
    <location>
        <position position="313"/>
    </location>
    <ligand>
        <name>substrate</name>
    </ligand>
</feature>
<dbReference type="InterPro" id="IPR022644">
    <property type="entry name" value="De-COase2_N"/>
</dbReference>
<dbReference type="EC" id="4.1.1.20" evidence="5 6"/>
<feature type="binding site" evidence="5">
    <location>
        <begin position="274"/>
        <end position="277"/>
    </location>
    <ligand>
        <name>pyridoxal 5'-phosphate</name>
        <dbReference type="ChEBI" id="CHEBI:597326"/>
    </ligand>
</feature>
<dbReference type="PRINTS" id="PR01181">
    <property type="entry name" value="DAPDCRBXLASE"/>
</dbReference>
<feature type="binding site" evidence="5">
    <location>
        <position position="317"/>
    </location>
    <ligand>
        <name>substrate</name>
    </ligand>
</feature>
<dbReference type="GO" id="GO:0030170">
    <property type="term" value="F:pyridoxal phosphate binding"/>
    <property type="evidence" value="ECO:0007669"/>
    <property type="project" value="UniProtKB-UniRule"/>
</dbReference>
<dbReference type="SUPFAM" id="SSF51419">
    <property type="entry name" value="PLP-binding barrel"/>
    <property type="match status" value="1"/>
</dbReference>
<dbReference type="InterPro" id="IPR022643">
    <property type="entry name" value="De-COase2_C"/>
</dbReference>
<evidence type="ECO:0000256" key="3">
    <source>
        <dbReference type="ARBA" id="ARBA00022898"/>
    </source>
</evidence>
<dbReference type="InterPro" id="IPR029066">
    <property type="entry name" value="PLP-binding_barrel"/>
</dbReference>
<evidence type="ECO:0000256" key="8">
    <source>
        <dbReference type="RuleBase" id="RU003738"/>
    </source>
</evidence>
<evidence type="ECO:0000256" key="2">
    <source>
        <dbReference type="ARBA" id="ARBA00022793"/>
    </source>
</evidence>
<dbReference type="Gene3D" id="2.40.37.10">
    <property type="entry name" value="Lyase, Ornithine Decarboxylase, Chain A, domain 1"/>
    <property type="match status" value="1"/>
</dbReference>
<feature type="domain" description="Orn/DAP/Arg decarboxylase 2 C-terminal" evidence="9">
    <location>
        <begin position="30"/>
        <end position="372"/>
    </location>
</feature>
<dbReference type="GO" id="GO:0008836">
    <property type="term" value="F:diaminopimelate decarboxylase activity"/>
    <property type="evidence" value="ECO:0007669"/>
    <property type="project" value="UniProtKB-UniRule"/>
</dbReference>
<evidence type="ECO:0000256" key="5">
    <source>
        <dbReference type="HAMAP-Rule" id="MF_02120"/>
    </source>
</evidence>
<dbReference type="PROSITE" id="PS00878">
    <property type="entry name" value="ODR_DC_2_1"/>
    <property type="match status" value="1"/>
</dbReference>
<feature type="binding site" evidence="5">
    <location>
        <position position="239"/>
    </location>
    <ligand>
        <name>pyridoxal 5'-phosphate</name>
        <dbReference type="ChEBI" id="CHEBI:597326"/>
    </ligand>
</feature>
<comment type="similarity">
    <text evidence="5">Belongs to the Orn/Lys/Arg decarboxylase class-II family. LysA subfamily.</text>
</comment>
<feature type="binding site" evidence="5">
    <location>
        <position position="277"/>
    </location>
    <ligand>
        <name>substrate</name>
    </ligand>
</feature>
<reference evidence="12" key="1">
    <citation type="submission" date="2018-02" db="EMBL/GenBank/DDBJ databases">
        <title>Genome sequence of Candidatus Liberibacter europaeus.</title>
        <authorList>
            <person name="Frampton R.A."/>
            <person name="Thompson S.M."/>
            <person name="David C."/>
            <person name="Addison S.M."/>
            <person name="Smith G.R."/>
        </authorList>
    </citation>
    <scope>NUCLEOTIDE SEQUENCE [LARGE SCALE GENOMIC DNA]</scope>
</reference>
<keyword evidence="4 5" id="KW-0456">Lyase</keyword>
<accession>A0A2T4VXP7</accession>
<feature type="modified residue" description="N6-(pyridoxal phosphate)lysine" evidence="5 7">
    <location>
        <position position="60"/>
    </location>
</feature>
<dbReference type="SUPFAM" id="SSF50621">
    <property type="entry name" value="Alanine racemase C-terminal domain-like"/>
    <property type="match status" value="1"/>
</dbReference>
<evidence type="ECO:0000259" key="9">
    <source>
        <dbReference type="Pfam" id="PF00278"/>
    </source>
</evidence>
<dbReference type="UniPathway" id="UPA00034">
    <property type="reaction ID" value="UER00027"/>
</dbReference>
<dbReference type="HAMAP" id="MF_02120">
    <property type="entry name" value="LysA"/>
    <property type="match status" value="1"/>
</dbReference>
<evidence type="ECO:0000313" key="11">
    <source>
        <dbReference type="EMBL" id="PTL86540.1"/>
    </source>
</evidence>
<comment type="catalytic activity">
    <reaction evidence="5 8">
        <text>meso-2,6-diaminopimelate + H(+) = L-lysine + CO2</text>
        <dbReference type="Rhea" id="RHEA:15101"/>
        <dbReference type="ChEBI" id="CHEBI:15378"/>
        <dbReference type="ChEBI" id="CHEBI:16526"/>
        <dbReference type="ChEBI" id="CHEBI:32551"/>
        <dbReference type="ChEBI" id="CHEBI:57791"/>
        <dbReference type="EC" id="4.1.1.20"/>
    </reaction>
</comment>
<dbReference type="FunFam" id="3.20.20.10:FF:000003">
    <property type="entry name" value="Diaminopimelate decarboxylase"/>
    <property type="match status" value="1"/>
</dbReference>
<dbReference type="AlphaFoldDB" id="A0A2T4VXP7"/>
<dbReference type="PANTHER" id="PTHR43727:SF2">
    <property type="entry name" value="GROUP IV DECARBOXYLASE"/>
    <property type="match status" value="1"/>
</dbReference>
<keyword evidence="5" id="KW-0028">Amino-acid biosynthesis</keyword>
<feature type="domain" description="Orn/DAP/Arg decarboxylase 2 N-terminal" evidence="10">
    <location>
        <begin position="36"/>
        <end position="281"/>
    </location>
</feature>
<dbReference type="InterPro" id="IPR022653">
    <property type="entry name" value="De-COase2_pyr-phos_BS"/>
</dbReference>
<feature type="binding site" evidence="5">
    <location>
        <position position="374"/>
    </location>
    <ligand>
        <name>substrate</name>
    </ligand>
</feature>
<dbReference type="CDD" id="cd06828">
    <property type="entry name" value="PLPDE_III_DapDC"/>
    <property type="match status" value="1"/>
</dbReference>
<dbReference type="Gene3D" id="3.20.20.10">
    <property type="entry name" value="Alanine racemase"/>
    <property type="match status" value="1"/>
</dbReference>
<dbReference type="PRINTS" id="PR01179">
    <property type="entry name" value="ODADCRBXLASE"/>
</dbReference>
<dbReference type="EMBL" id="PSQJ01000002">
    <property type="protein sequence ID" value="PTL86540.1"/>
    <property type="molecule type" value="Genomic_DNA"/>
</dbReference>
<dbReference type="InterPro" id="IPR009006">
    <property type="entry name" value="Ala_racemase/Decarboxylase_C"/>
</dbReference>
<proteinExistence type="inferred from homology"/>
<dbReference type="GO" id="GO:0009089">
    <property type="term" value="P:lysine biosynthetic process via diaminopimelate"/>
    <property type="evidence" value="ECO:0007669"/>
    <property type="project" value="UniProtKB-UniRule"/>
</dbReference>
<dbReference type="InterPro" id="IPR002986">
    <property type="entry name" value="DAP_deCOOHase_LysA"/>
</dbReference>
<feature type="binding site" evidence="5">
    <location>
        <position position="346"/>
    </location>
    <ligand>
        <name>substrate</name>
    </ligand>
</feature>
<evidence type="ECO:0000256" key="7">
    <source>
        <dbReference type="PIRSR" id="PIRSR600183-50"/>
    </source>
</evidence>
<evidence type="ECO:0000259" key="10">
    <source>
        <dbReference type="Pfam" id="PF02784"/>
    </source>
</evidence>
<comment type="subunit">
    <text evidence="5">Homodimer.</text>
</comment>
<name>A0A2T4VXP7_9HYPH</name>
<gene>
    <name evidence="5 11" type="primary">lysA</name>
    <name evidence="11" type="ORF">C4617_01590</name>
</gene>
<dbReference type="Pfam" id="PF00278">
    <property type="entry name" value="Orn_DAP_Arg_deC"/>
    <property type="match status" value="1"/>
</dbReference>
<dbReference type="Proteomes" id="UP000240811">
    <property type="component" value="Unassembled WGS sequence"/>
</dbReference>
<evidence type="ECO:0000256" key="6">
    <source>
        <dbReference type="NCBIfam" id="TIGR01048"/>
    </source>
</evidence>
<dbReference type="Pfam" id="PF02784">
    <property type="entry name" value="Orn_Arg_deC_N"/>
    <property type="match status" value="1"/>
</dbReference>
<dbReference type="PANTHER" id="PTHR43727">
    <property type="entry name" value="DIAMINOPIMELATE DECARBOXYLASE"/>
    <property type="match status" value="1"/>
</dbReference>
<dbReference type="InterPro" id="IPR000183">
    <property type="entry name" value="Orn/DAP/Arg_de-COase"/>
</dbReference>
<comment type="function">
    <text evidence="5">Specifically catalyzes the decarboxylation of meso-diaminopimelate (meso-DAP) to L-lysine.</text>
</comment>
<organism evidence="11 12">
    <name type="scientific">Candidatus Liberibacter europaeus</name>
    <dbReference type="NCBI Taxonomy" id="744859"/>
    <lineage>
        <taxon>Bacteria</taxon>
        <taxon>Pseudomonadati</taxon>
        <taxon>Pseudomonadota</taxon>
        <taxon>Alphaproteobacteria</taxon>
        <taxon>Hyphomicrobiales</taxon>
        <taxon>Rhizobiaceae</taxon>
        <taxon>Liberibacter</taxon>
    </lineage>
</organism>
<sequence>MNFFEYYEGCLHVENLSIEKIAQTVKTPFYCYSTAAIENNYLTFSRAFEGMDTMICYALKANSNQAVIKTLTRLGAGLDIVSEGELHRALSANVPADKIVFSGVGKTIDEMDLALKLGIYCFNVESESELIKLNERAVLLGKVAPISFRVNPDVNANTHQKISTGKKEDKFGIPISQIHYLFDYSKNLPGIKISGIDMHIGSQIYHLESFCEAFKLLRELIQQIRSNGYNIQHIDVGGGLGVVYCNNNPPPDPLDYARLIQKYFGDLQCKIIVEPGRFLVASAGILVTKVISIKNNMDKNFIILDVAMNDFIRPTLYNAYHEIEPIVLPEKNCAYITADLVGPVCETGDFIALNRTIPLPKPEDLLYIDKAGAYGAVQSGTYNSRLLIPEVMVKDSEFHIIRPRLSFKELIELDSIPNWL</sequence>
<feature type="binding site" evidence="5">
    <location>
        <position position="374"/>
    </location>
    <ligand>
        <name>pyridoxal 5'-phosphate</name>
        <dbReference type="ChEBI" id="CHEBI:597326"/>
    </ligand>
</feature>
<feature type="active site" description="Proton donor" evidence="7">
    <location>
        <position position="345"/>
    </location>
</feature>
<protein>
    <recommendedName>
        <fullName evidence="5 6">Diaminopimelate decarboxylase</fullName>
        <shortName evidence="5">DAP decarboxylase</shortName>
        <shortName evidence="5">DAPDC</shortName>
        <ecNumber evidence="5 6">4.1.1.20</ecNumber>
    </recommendedName>
</protein>
<comment type="caution">
    <text evidence="11">The sequence shown here is derived from an EMBL/GenBank/DDBJ whole genome shotgun (WGS) entry which is preliminary data.</text>
</comment>
<dbReference type="NCBIfam" id="TIGR01048">
    <property type="entry name" value="lysA"/>
    <property type="match status" value="1"/>
</dbReference>
<evidence type="ECO:0000256" key="1">
    <source>
        <dbReference type="ARBA" id="ARBA00001933"/>
    </source>
</evidence>
<comment type="pathway">
    <text evidence="5 8">Amino-acid biosynthesis; L-lysine biosynthesis via DAP pathway; L-lysine from DL-2,6-diaminopimelate: step 1/1.</text>
</comment>